<sequence>MSNGEAPVTVSEEAALRVVKGSLATSLAGGIFGSIYGVIRAQPATLLAAQGGANCFVFAFPFFALREYAISPILEPNQTSVTIDRTHKLASTAVSASLVGGSLAWYFRGPKKFVPGITTFGLLCTALQVVGNEARIQRFNYLAARERAKSTALDVALPVNGSDATTGSPPQGEVASATVESPQPVEPTSEPAHSWWKRSWSSLASLSPIRKVSDEEYEKILREKKADIQRQLAEIDEQILKEGQQGSKKAV</sequence>
<dbReference type="AlphaFoldDB" id="A0A316YNU1"/>
<dbReference type="PANTHER" id="PTHR41390">
    <property type="entry name" value="CHROMOSOME 7, WHOLE GENOME SHOTGUN SEQUENCE"/>
    <property type="match status" value="1"/>
</dbReference>
<protein>
    <submittedName>
        <fullName evidence="2">Uncharacterized protein</fullName>
    </submittedName>
</protein>
<keyword evidence="3" id="KW-1185">Reference proteome</keyword>
<dbReference type="GeneID" id="37046958"/>
<dbReference type="OrthoDB" id="3366659at2759"/>
<name>A0A316YNU1_9BASI</name>
<dbReference type="Proteomes" id="UP000245768">
    <property type="component" value="Unassembled WGS sequence"/>
</dbReference>
<evidence type="ECO:0000256" key="1">
    <source>
        <dbReference type="SAM" id="MobiDB-lite"/>
    </source>
</evidence>
<evidence type="ECO:0000313" key="2">
    <source>
        <dbReference type="EMBL" id="PWN90696.1"/>
    </source>
</evidence>
<feature type="region of interest" description="Disordered" evidence="1">
    <location>
        <begin position="158"/>
        <end position="192"/>
    </location>
</feature>
<dbReference type="RefSeq" id="XP_025377894.1">
    <property type="nucleotide sequence ID" value="XM_025525042.1"/>
</dbReference>
<evidence type="ECO:0000313" key="3">
    <source>
        <dbReference type="Proteomes" id="UP000245768"/>
    </source>
</evidence>
<organism evidence="2 3">
    <name type="scientific">Acaromyces ingoldii</name>
    <dbReference type="NCBI Taxonomy" id="215250"/>
    <lineage>
        <taxon>Eukaryota</taxon>
        <taxon>Fungi</taxon>
        <taxon>Dikarya</taxon>
        <taxon>Basidiomycota</taxon>
        <taxon>Ustilaginomycotina</taxon>
        <taxon>Exobasidiomycetes</taxon>
        <taxon>Exobasidiales</taxon>
        <taxon>Cryptobasidiaceae</taxon>
        <taxon>Acaromyces</taxon>
    </lineage>
</organism>
<dbReference type="InParanoid" id="A0A316YNU1"/>
<reference evidence="2 3" key="1">
    <citation type="journal article" date="2018" name="Mol. Biol. Evol.">
        <title>Broad Genomic Sampling Reveals a Smut Pathogenic Ancestry of the Fungal Clade Ustilaginomycotina.</title>
        <authorList>
            <person name="Kijpornyongpan T."/>
            <person name="Mondo S.J."/>
            <person name="Barry K."/>
            <person name="Sandor L."/>
            <person name="Lee J."/>
            <person name="Lipzen A."/>
            <person name="Pangilinan J."/>
            <person name="LaButti K."/>
            <person name="Hainaut M."/>
            <person name="Henrissat B."/>
            <person name="Grigoriev I.V."/>
            <person name="Spatafora J.W."/>
            <person name="Aime M.C."/>
        </authorList>
    </citation>
    <scope>NUCLEOTIDE SEQUENCE [LARGE SCALE GENOMIC DNA]</scope>
    <source>
        <strain evidence="2 3">MCA 4198</strain>
    </source>
</reference>
<gene>
    <name evidence="2" type="ORF">FA10DRAFT_301909</name>
</gene>
<proteinExistence type="predicted"/>
<dbReference type="EMBL" id="KZ819636">
    <property type="protein sequence ID" value="PWN90696.1"/>
    <property type="molecule type" value="Genomic_DNA"/>
</dbReference>
<dbReference type="STRING" id="215250.A0A316YNU1"/>
<dbReference type="PANTHER" id="PTHR41390:SF1">
    <property type="entry name" value="NADH-UBIQUINONE OXIDOREDUCTASE 213 KDA SUBUNIT"/>
    <property type="match status" value="1"/>
</dbReference>
<accession>A0A316YNU1</accession>